<evidence type="ECO:0000313" key="2">
    <source>
        <dbReference type="EMBL" id="QDU62415.1"/>
    </source>
</evidence>
<dbReference type="InterPro" id="IPR000595">
    <property type="entry name" value="cNMP-bd_dom"/>
</dbReference>
<dbReference type="KEGG" id="knv:Pan216_32820"/>
<dbReference type="Gene3D" id="2.60.120.10">
    <property type="entry name" value="Jelly Rolls"/>
    <property type="match status" value="1"/>
</dbReference>
<dbReference type="CDD" id="cd00038">
    <property type="entry name" value="CAP_ED"/>
    <property type="match status" value="1"/>
</dbReference>
<dbReference type="PROSITE" id="PS50042">
    <property type="entry name" value="CNMP_BINDING_3"/>
    <property type="match status" value="1"/>
</dbReference>
<organism evidence="2 3">
    <name type="scientific">Kolteria novifilia</name>
    <dbReference type="NCBI Taxonomy" id="2527975"/>
    <lineage>
        <taxon>Bacteria</taxon>
        <taxon>Pseudomonadati</taxon>
        <taxon>Planctomycetota</taxon>
        <taxon>Planctomycetia</taxon>
        <taxon>Kolteriales</taxon>
        <taxon>Kolteriaceae</taxon>
        <taxon>Kolteria</taxon>
    </lineage>
</organism>
<dbReference type="SUPFAM" id="SSF51206">
    <property type="entry name" value="cAMP-binding domain-like"/>
    <property type="match status" value="1"/>
</dbReference>
<reference evidence="2 3" key="1">
    <citation type="submission" date="2019-02" db="EMBL/GenBank/DDBJ databases">
        <title>Deep-cultivation of Planctomycetes and their phenomic and genomic characterization uncovers novel biology.</title>
        <authorList>
            <person name="Wiegand S."/>
            <person name="Jogler M."/>
            <person name="Boedeker C."/>
            <person name="Pinto D."/>
            <person name="Vollmers J."/>
            <person name="Rivas-Marin E."/>
            <person name="Kohn T."/>
            <person name="Peeters S.H."/>
            <person name="Heuer A."/>
            <person name="Rast P."/>
            <person name="Oberbeckmann S."/>
            <person name="Bunk B."/>
            <person name="Jeske O."/>
            <person name="Meyerdierks A."/>
            <person name="Storesund J.E."/>
            <person name="Kallscheuer N."/>
            <person name="Luecker S."/>
            <person name="Lage O.M."/>
            <person name="Pohl T."/>
            <person name="Merkel B.J."/>
            <person name="Hornburger P."/>
            <person name="Mueller R.-W."/>
            <person name="Bruemmer F."/>
            <person name="Labrenz M."/>
            <person name="Spormann A.M."/>
            <person name="Op den Camp H."/>
            <person name="Overmann J."/>
            <person name="Amann R."/>
            <person name="Jetten M.S.M."/>
            <person name="Mascher T."/>
            <person name="Medema M.H."/>
            <person name="Devos D.P."/>
            <person name="Kaster A.-K."/>
            <person name="Ovreas L."/>
            <person name="Rohde M."/>
            <person name="Galperin M.Y."/>
            <person name="Jogler C."/>
        </authorList>
    </citation>
    <scope>NUCLEOTIDE SEQUENCE [LARGE SCALE GENOMIC DNA]</scope>
    <source>
        <strain evidence="2 3">Pan216</strain>
    </source>
</reference>
<dbReference type="InterPro" id="IPR018490">
    <property type="entry name" value="cNMP-bd_dom_sf"/>
</dbReference>
<dbReference type="InterPro" id="IPR014710">
    <property type="entry name" value="RmlC-like_jellyroll"/>
</dbReference>
<accession>A0A518B620</accession>
<name>A0A518B620_9BACT</name>
<gene>
    <name evidence="2" type="ORF">Pan216_32820</name>
</gene>
<protein>
    <submittedName>
        <fullName evidence="2">Cyclic nucleotide-binding domain protein</fullName>
    </submittedName>
</protein>
<dbReference type="AlphaFoldDB" id="A0A518B620"/>
<feature type="domain" description="Cyclic nucleotide-binding" evidence="1">
    <location>
        <begin position="18"/>
        <end position="118"/>
    </location>
</feature>
<keyword evidence="3" id="KW-1185">Reference proteome</keyword>
<dbReference type="Proteomes" id="UP000317093">
    <property type="component" value="Chromosome"/>
</dbReference>
<dbReference type="EMBL" id="CP036279">
    <property type="protein sequence ID" value="QDU62415.1"/>
    <property type="molecule type" value="Genomic_DNA"/>
</dbReference>
<evidence type="ECO:0000313" key="3">
    <source>
        <dbReference type="Proteomes" id="UP000317093"/>
    </source>
</evidence>
<sequence length="182" mass="19933">MNADLDQMLEPLRQSTRLFDGIEGEDAQRVISWLAVRQLGPGDALVAEGAGPGGCDFVLEGTVEIVIGDHQDAISIRTLEAPTVIGEVSLLTGQERMANVYCVTETLTAHLPAVVFDEHVEQGDPVALRLGLNLGRVASERLHWMRERIQDLPVDVAEELDDSPMSLDVKRRLDVYCKGFLG</sequence>
<evidence type="ECO:0000259" key="1">
    <source>
        <dbReference type="PROSITE" id="PS50042"/>
    </source>
</evidence>
<dbReference type="Pfam" id="PF00027">
    <property type="entry name" value="cNMP_binding"/>
    <property type="match status" value="1"/>
</dbReference>
<proteinExistence type="predicted"/>